<comment type="similarity">
    <text evidence="2 10">Belongs to the glutamine synthetase family.</text>
</comment>
<dbReference type="Gene3D" id="3.30.590.10">
    <property type="entry name" value="Glutamine synthetase/guanido kinase, catalytic domain"/>
    <property type="match status" value="2"/>
</dbReference>
<evidence type="ECO:0000256" key="7">
    <source>
        <dbReference type="ARBA" id="ARBA00022741"/>
    </source>
</evidence>
<reference evidence="13" key="1">
    <citation type="submission" date="2020-06" db="EMBL/GenBank/DDBJ databases">
        <authorList>
            <person name="Li T."/>
            <person name="Hu X."/>
            <person name="Zhang T."/>
            <person name="Song X."/>
            <person name="Zhang H."/>
            <person name="Dai N."/>
            <person name="Sheng W."/>
            <person name="Hou X."/>
            <person name="Wei L."/>
        </authorList>
    </citation>
    <scope>NUCLEOTIDE SEQUENCE</scope>
    <source>
        <strain evidence="13">G02</strain>
        <tissue evidence="13">Leaf</tissue>
    </source>
</reference>
<name>A0AAW2QIN4_SESRA</name>
<dbReference type="PANTHER" id="PTHR20852:SF118">
    <property type="entry name" value="GLUTAMINE SYNTHETASE, CHLOROPLASTIC_MITOCHONDRIAL"/>
    <property type="match status" value="1"/>
</dbReference>
<feature type="domain" description="GS catalytic" evidence="12">
    <location>
        <begin position="194"/>
        <end position="440"/>
    </location>
</feature>
<dbReference type="GO" id="GO:0005524">
    <property type="term" value="F:ATP binding"/>
    <property type="evidence" value="ECO:0007669"/>
    <property type="project" value="UniProtKB-KW"/>
</dbReference>
<dbReference type="PROSITE" id="PS51987">
    <property type="entry name" value="GS_CATALYTIC"/>
    <property type="match status" value="1"/>
</dbReference>
<keyword evidence="11" id="KW-1133">Transmembrane helix</keyword>
<evidence type="ECO:0000256" key="10">
    <source>
        <dbReference type="PROSITE-ProRule" id="PRU01331"/>
    </source>
</evidence>
<dbReference type="SUPFAM" id="SSF54368">
    <property type="entry name" value="Glutamine synthetase, N-terminal domain"/>
    <property type="match status" value="1"/>
</dbReference>
<reference evidence="13" key="2">
    <citation type="journal article" date="2024" name="Plant">
        <title>Genomic evolution and insights into agronomic trait innovations of Sesamum species.</title>
        <authorList>
            <person name="Miao H."/>
            <person name="Wang L."/>
            <person name="Qu L."/>
            <person name="Liu H."/>
            <person name="Sun Y."/>
            <person name="Le M."/>
            <person name="Wang Q."/>
            <person name="Wei S."/>
            <person name="Zheng Y."/>
            <person name="Lin W."/>
            <person name="Duan Y."/>
            <person name="Cao H."/>
            <person name="Xiong S."/>
            <person name="Wang X."/>
            <person name="Wei L."/>
            <person name="Li C."/>
            <person name="Ma Q."/>
            <person name="Ju M."/>
            <person name="Zhao R."/>
            <person name="Li G."/>
            <person name="Mu C."/>
            <person name="Tian Q."/>
            <person name="Mei H."/>
            <person name="Zhang T."/>
            <person name="Gao T."/>
            <person name="Zhang H."/>
        </authorList>
    </citation>
    <scope>NUCLEOTIDE SEQUENCE</scope>
    <source>
        <strain evidence="13">G02</strain>
    </source>
</reference>
<dbReference type="Gene3D" id="3.10.20.70">
    <property type="entry name" value="Glutamine synthetase, N-terminal domain"/>
    <property type="match status" value="2"/>
</dbReference>
<dbReference type="PANTHER" id="PTHR20852">
    <property type="entry name" value="GLUTAMINE SYNTHETASE"/>
    <property type="match status" value="1"/>
</dbReference>
<dbReference type="InterPro" id="IPR008146">
    <property type="entry name" value="Gln_synth_cat_dom"/>
</dbReference>
<protein>
    <recommendedName>
        <fullName evidence="4">glutamine synthetase</fullName>
        <ecNumber evidence="4">6.3.1.2</ecNumber>
    </recommendedName>
    <alternativeName>
        <fullName evidence="9">Glutamate--ammonia ligase</fullName>
    </alternativeName>
</protein>
<dbReference type="InterPro" id="IPR050292">
    <property type="entry name" value="Glutamine_Synthetase"/>
</dbReference>
<feature type="transmembrane region" description="Helical" evidence="11">
    <location>
        <begin position="106"/>
        <end position="132"/>
    </location>
</feature>
<evidence type="ECO:0000256" key="2">
    <source>
        <dbReference type="ARBA" id="ARBA00009897"/>
    </source>
</evidence>
<evidence type="ECO:0000256" key="4">
    <source>
        <dbReference type="ARBA" id="ARBA00012937"/>
    </source>
</evidence>
<keyword evidence="8" id="KW-0067">ATP-binding</keyword>
<dbReference type="InterPro" id="IPR036651">
    <property type="entry name" value="Gln_synt_N_sf"/>
</dbReference>
<dbReference type="SUPFAM" id="SSF55931">
    <property type="entry name" value="Glutamine synthetase/guanido kinase"/>
    <property type="match status" value="1"/>
</dbReference>
<keyword evidence="6" id="KW-0436">Ligase</keyword>
<keyword evidence="7" id="KW-0547">Nucleotide-binding</keyword>
<dbReference type="FunFam" id="3.30.590.10:FF:000011">
    <property type="entry name" value="Glutamine synthetase"/>
    <property type="match status" value="2"/>
</dbReference>
<proteinExistence type="inferred from homology"/>
<comment type="caution">
    <text evidence="13">The sequence shown here is derived from an EMBL/GenBank/DDBJ whole genome shotgun (WGS) entry which is preliminary data.</text>
</comment>
<dbReference type="GO" id="GO:0005737">
    <property type="term" value="C:cytoplasm"/>
    <property type="evidence" value="ECO:0007669"/>
    <property type="project" value="UniProtKB-SubCell"/>
</dbReference>
<dbReference type="GO" id="GO:0006542">
    <property type="term" value="P:glutamine biosynthetic process"/>
    <property type="evidence" value="ECO:0007669"/>
    <property type="project" value="InterPro"/>
</dbReference>
<comment type="subcellular location">
    <subcellularLocation>
        <location evidence="1">Cytoplasm</location>
    </subcellularLocation>
</comment>
<evidence type="ECO:0000256" key="11">
    <source>
        <dbReference type="SAM" id="Phobius"/>
    </source>
</evidence>
<evidence type="ECO:0000256" key="9">
    <source>
        <dbReference type="ARBA" id="ARBA00030668"/>
    </source>
</evidence>
<evidence type="ECO:0000256" key="1">
    <source>
        <dbReference type="ARBA" id="ARBA00004496"/>
    </source>
</evidence>
<dbReference type="EC" id="6.3.1.2" evidence="4"/>
<organism evidence="13">
    <name type="scientific">Sesamum radiatum</name>
    <name type="common">Black benniseed</name>
    <dbReference type="NCBI Taxonomy" id="300843"/>
    <lineage>
        <taxon>Eukaryota</taxon>
        <taxon>Viridiplantae</taxon>
        <taxon>Streptophyta</taxon>
        <taxon>Embryophyta</taxon>
        <taxon>Tracheophyta</taxon>
        <taxon>Spermatophyta</taxon>
        <taxon>Magnoliopsida</taxon>
        <taxon>eudicotyledons</taxon>
        <taxon>Gunneridae</taxon>
        <taxon>Pentapetalae</taxon>
        <taxon>asterids</taxon>
        <taxon>lamiids</taxon>
        <taxon>Lamiales</taxon>
        <taxon>Pedaliaceae</taxon>
        <taxon>Sesamum</taxon>
    </lineage>
</organism>
<evidence type="ECO:0000256" key="5">
    <source>
        <dbReference type="ARBA" id="ARBA00022490"/>
    </source>
</evidence>
<evidence type="ECO:0000259" key="12">
    <source>
        <dbReference type="PROSITE" id="PS51987"/>
    </source>
</evidence>
<gene>
    <name evidence="13" type="ORF">Sradi_3652100</name>
</gene>
<dbReference type="SMART" id="SM01230">
    <property type="entry name" value="Gln-synt_C"/>
    <property type="match status" value="1"/>
</dbReference>
<comment type="subunit">
    <text evidence="3">Homooctamer.</text>
</comment>
<keyword evidence="5" id="KW-0963">Cytoplasm</keyword>
<evidence type="ECO:0000313" key="13">
    <source>
        <dbReference type="EMBL" id="KAL0367620.1"/>
    </source>
</evidence>
<dbReference type="AlphaFoldDB" id="A0AAW2QIN4"/>
<dbReference type="InterPro" id="IPR014746">
    <property type="entry name" value="Gln_synth/guanido_kin_cat_dom"/>
</dbReference>
<evidence type="ECO:0000256" key="6">
    <source>
        <dbReference type="ARBA" id="ARBA00022598"/>
    </source>
</evidence>
<keyword evidence="11" id="KW-0472">Membrane</keyword>
<dbReference type="GO" id="GO:0004356">
    <property type="term" value="F:glutamine synthetase activity"/>
    <property type="evidence" value="ECO:0007669"/>
    <property type="project" value="UniProtKB-EC"/>
</dbReference>
<evidence type="ECO:0000256" key="8">
    <source>
        <dbReference type="ARBA" id="ARBA00022840"/>
    </source>
</evidence>
<evidence type="ECO:0000256" key="3">
    <source>
        <dbReference type="ARBA" id="ARBA00011823"/>
    </source>
</evidence>
<sequence length="440" mass="48697">MAQILAPSAQWQMGISKRLADATPLTTKMWGSLVLKQNKKGSVKSSAKFGVFAVKSDNSTINRLEQMLNLDVTPYTDKIIAEYIWIGGSGIDVRSKSRVHDAYSSFFLSFFLFPGLLQELLCIHFFYAVMILRPYQSQSNTLLSFPSGTMTAQVLDRPLEKIVNPQAIFKDPFRGGNNILVICDTYTPAGEPIPTNKRYRAAQIFSDPKVTAEIPWYGIEQEYTLLQTNVKWPLGWPAGGYPGPQGPYYCGVGADKSFGRDISDAHYKACLYAGINISGTNGEVMPGQWEFQVGPSVGIEAGDHIWCARVTGTAQDATNYSTKSMREEGGFEVIKKAIFNLSLRHKEHISAYGEGNERRLTGKHETASIDTFSWGVANRGCSIRVGRDTEKNGKGYLEDRRPASNMDPYVVTSLLAETTILWEPTLEAEALAAQKLSLKV</sequence>
<accession>A0AAW2QIN4</accession>
<dbReference type="EMBL" id="JACGWJ010000015">
    <property type="protein sequence ID" value="KAL0367620.1"/>
    <property type="molecule type" value="Genomic_DNA"/>
</dbReference>
<keyword evidence="11" id="KW-0812">Transmembrane</keyword>